<dbReference type="Proteomes" id="UP000321570">
    <property type="component" value="Unassembled WGS sequence"/>
</dbReference>
<evidence type="ECO:0000313" key="1">
    <source>
        <dbReference type="EMBL" id="VUZ54437.1"/>
    </source>
</evidence>
<evidence type="ECO:0000313" key="2">
    <source>
        <dbReference type="Proteomes" id="UP000321570"/>
    </source>
</evidence>
<protein>
    <submittedName>
        <fullName evidence="1">Uncharacterized protein</fullName>
    </submittedName>
</protein>
<dbReference type="AlphaFoldDB" id="A0A564Z4I7"/>
<name>A0A564Z4I7_HYMDI</name>
<organism evidence="1 2">
    <name type="scientific">Hymenolepis diminuta</name>
    <name type="common">Rat tapeworm</name>
    <dbReference type="NCBI Taxonomy" id="6216"/>
    <lineage>
        <taxon>Eukaryota</taxon>
        <taxon>Metazoa</taxon>
        <taxon>Spiralia</taxon>
        <taxon>Lophotrochozoa</taxon>
        <taxon>Platyhelminthes</taxon>
        <taxon>Cestoda</taxon>
        <taxon>Eucestoda</taxon>
        <taxon>Cyclophyllidea</taxon>
        <taxon>Hymenolepididae</taxon>
        <taxon>Hymenolepis</taxon>
    </lineage>
</organism>
<reference evidence="1 2" key="1">
    <citation type="submission" date="2019-07" db="EMBL/GenBank/DDBJ databases">
        <authorList>
            <person name="Jastrzebski P J."/>
            <person name="Paukszto L."/>
            <person name="Jastrzebski P J."/>
        </authorList>
    </citation>
    <scope>NUCLEOTIDE SEQUENCE [LARGE SCALE GENOMIC DNA]</scope>
    <source>
        <strain evidence="1 2">WMS-il1</strain>
    </source>
</reference>
<proteinExistence type="predicted"/>
<dbReference type="EMBL" id="CABIJS010000654">
    <property type="protein sequence ID" value="VUZ54437.1"/>
    <property type="molecule type" value="Genomic_DNA"/>
</dbReference>
<gene>
    <name evidence="1" type="ORF">WMSIL1_LOCUS12504</name>
</gene>
<accession>A0A564Z4I7</accession>
<sequence>MGHLDKATPEHERRCAFYVRRGGYRKEGKSMDAFRHVRRTGVMRHRDINEVVPISWVEKLRYYRGECE</sequence>
<keyword evidence="2" id="KW-1185">Reference proteome</keyword>